<feature type="compositionally biased region" description="Polar residues" evidence="1">
    <location>
        <begin position="104"/>
        <end position="113"/>
    </location>
</feature>
<sequence length="113" mass="12695">MQSHSHYRRGRDNIDSWMTLEDKMTCGEIYRNKERGCCVQTYLPQDGLHTQMSKPVEEPATDFQNWHDGLVKVLTANSNSNSSSSSSSSSRQAGELYVGPIRQTRPSSPATDK</sequence>
<dbReference type="Proteomes" id="UP000735302">
    <property type="component" value="Unassembled WGS sequence"/>
</dbReference>
<evidence type="ECO:0000313" key="3">
    <source>
        <dbReference type="Proteomes" id="UP000735302"/>
    </source>
</evidence>
<protein>
    <submittedName>
        <fullName evidence="2">Uncharacterized protein</fullName>
    </submittedName>
</protein>
<keyword evidence="3" id="KW-1185">Reference proteome</keyword>
<evidence type="ECO:0000313" key="2">
    <source>
        <dbReference type="EMBL" id="GFN99739.1"/>
    </source>
</evidence>
<name>A0AAV3ZV60_9GAST</name>
<dbReference type="EMBL" id="BLXT01003024">
    <property type="protein sequence ID" value="GFN99739.1"/>
    <property type="molecule type" value="Genomic_DNA"/>
</dbReference>
<reference evidence="2 3" key="1">
    <citation type="journal article" date="2021" name="Elife">
        <title>Chloroplast acquisition without the gene transfer in kleptoplastic sea slugs, Plakobranchus ocellatus.</title>
        <authorList>
            <person name="Maeda T."/>
            <person name="Takahashi S."/>
            <person name="Yoshida T."/>
            <person name="Shimamura S."/>
            <person name="Takaki Y."/>
            <person name="Nagai Y."/>
            <person name="Toyoda A."/>
            <person name="Suzuki Y."/>
            <person name="Arimoto A."/>
            <person name="Ishii H."/>
            <person name="Satoh N."/>
            <person name="Nishiyama T."/>
            <person name="Hasebe M."/>
            <person name="Maruyama T."/>
            <person name="Minagawa J."/>
            <person name="Obokata J."/>
            <person name="Shigenobu S."/>
        </authorList>
    </citation>
    <scope>NUCLEOTIDE SEQUENCE [LARGE SCALE GENOMIC DNA]</scope>
</reference>
<feature type="region of interest" description="Disordered" evidence="1">
    <location>
        <begin position="76"/>
        <end position="113"/>
    </location>
</feature>
<proteinExistence type="predicted"/>
<organism evidence="2 3">
    <name type="scientific">Plakobranchus ocellatus</name>
    <dbReference type="NCBI Taxonomy" id="259542"/>
    <lineage>
        <taxon>Eukaryota</taxon>
        <taxon>Metazoa</taxon>
        <taxon>Spiralia</taxon>
        <taxon>Lophotrochozoa</taxon>
        <taxon>Mollusca</taxon>
        <taxon>Gastropoda</taxon>
        <taxon>Heterobranchia</taxon>
        <taxon>Euthyneura</taxon>
        <taxon>Panpulmonata</taxon>
        <taxon>Sacoglossa</taxon>
        <taxon>Placobranchoidea</taxon>
        <taxon>Plakobranchidae</taxon>
        <taxon>Plakobranchus</taxon>
    </lineage>
</organism>
<gene>
    <name evidence="2" type="ORF">PoB_002624500</name>
</gene>
<evidence type="ECO:0000256" key="1">
    <source>
        <dbReference type="SAM" id="MobiDB-lite"/>
    </source>
</evidence>
<dbReference type="AlphaFoldDB" id="A0AAV3ZV60"/>
<comment type="caution">
    <text evidence="2">The sequence shown here is derived from an EMBL/GenBank/DDBJ whole genome shotgun (WGS) entry which is preliminary data.</text>
</comment>
<feature type="compositionally biased region" description="Low complexity" evidence="1">
    <location>
        <begin position="77"/>
        <end position="90"/>
    </location>
</feature>
<accession>A0AAV3ZV60</accession>